<reference evidence="2" key="1">
    <citation type="journal article" date="2019" name="Environ. Microbiol.">
        <title>Novel haloarchaeal viruses from Lake Retba infecting Haloferax and Halorubrum species.</title>
        <authorList>
            <person name="Mizuno C.M."/>
            <person name="Prajapati B."/>
            <person name="Lucas-Staat S."/>
            <person name="Sime-Ngando T."/>
            <person name="Forterre P."/>
            <person name="Bamford D.H."/>
            <person name="Prangishvili D."/>
            <person name="Krupovic M."/>
            <person name="Oksanen H.M."/>
        </authorList>
    </citation>
    <scope>NUCLEOTIDE SEQUENCE</scope>
</reference>
<gene>
    <name evidence="2" type="ORF">HFTV1-gp17</name>
</gene>
<feature type="compositionally biased region" description="Basic and acidic residues" evidence="1">
    <location>
        <begin position="12"/>
        <end position="22"/>
    </location>
</feature>
<feature type="compositionally biased region" description="Polar residues" evidence="1">
    <location>
        <begin position="446"/>
        <end position="460"/>
    </location>
</feature>
<name>A0A410N6U2_HFTV1</name>
<accession>A0A410N6U2</accession>
<keyword evidence="2" id="KW-0645">Protease</keyword>
<feature type="region of interest" description="Disordered" evidence="1">
    <location>
        <begin position="39"/>
        <end position="58"/>
    </location>
</feature>
<sequence length="480" mass="52143">MPFGEYSDFEDCVSKNSDKSDPDAYCAAIKRKIEGENALSDAEREAAENSECPTGEVNIDGRCVPVEEVDDVPPSSLDMSAARIMASAESLDTQPIKREELGDGKVRYASIKLVSEGVWTDQASKTPTLYNEETFSNTQPDFDSGEFDGPPVNIAHDIHKGGPNKGEPHEASIGGYIDPDSLDTDGKALFGDIILDRNTDAGAFADTNLKSALENDGTAGFSPSVELMPTEMKEAAHPHAEEHVAAAELTGTGLVRDPASKSVDFAYETQNRAVAMSAGGKDAKVMTRENGDMRTKLLSGMAEKLLADPDEVRETLDMFGFDGLDEMTDDEVTDMAEDLHEDLTSDLEGMDEEGEGEEMGEGEEYDDDEEEDEQEMQEGEDMEALKEQVSSLSSRLEDLEDAMSQAMSADEVTEELQEAKEELAAAETVAELTEAKEELDKRLSELESQGKTPKTLSDANTDAEEWEPTYDSSPVSPSGW</sequence>
<dbReference type="EMBL" id="MG550112">
    <property type="protein sequence ID" value="QAS68850.1"/>
    <property type="molecule type" value="Genomic_DNA"/>
</dbReference>
<feature type="region of interest" description="Disordered" evidence="1">
    <location>
        <begin position="332"/>
        <end position="480"/>
    </location>
</feature>
<evidence type="ECO:0000256" key="1">
    <source>
        <dbReference type="SAM" id="MobiDB-lite"/>
    </source>
</evidence>
<dbReference type="GO" id="GO:0008233">
    <property type="term" value="F:peptidase activity"/>
    <property type="evidence" value="ECO:0007669"/>
    <property type="project" value="UniProtKB-KW"/>
</dbReference>
<evidence type="ECO:0000313" key="2">
    <source>
        <dbReference type="EMBL" id="QAS68850.1"/>
    </source>
</evidence>
<organism evidence="2">
    <name type="scientific">Haloferax tailed virus 1</name>
    <name type="common">HFTV1</name>
    <dbReference type="NCBI Taxonomy" id="2507575"/>
    <lineage>
        <taxon>Viruses</taxon>
        <taxon>Duplodnaviria</taxon>
        <taxon>Heunggongvirae</taxon>
        <taxon>Uroviricota</taxon>
        <taxon>Caudoviricetes</taxon>
        <taxon>Kirjokansivirales</taxon>
        <taxon>Haloferuviridae</taxon>
        <taxon>Retbasiphovirus</taxon>
        <taxon>Retbasiphovirus hantatum</taxon>
        <taxon>Retbasiphovirus HFTV1</taxon>
    </lineage>
</organism>
<protein>
    <submittedName>
        <fullName evidence="2">P2 gpO-like scaffolding/protease protein</fullName>
    </submittedName>
</protein>
<feature type="region of interest" description="Disordered" evidence="1">
    <location>
        <begin position="1"/>
        <end position="22"/>
    </location>
</feature>
<dbReference type="GO" id="GO:0006508">
    <property type="term" value="P:proteolysis"/>
    <property type="evidence" value="ECO:0007669"/>
    <property type="project" value="UniProtKB-KW"/>
</dbReference>
<keyword evidence="2" id="KW-0378">Hydrolase</keyword>
<proteinExistence type="predicted"/>
<keyword evidence="3" id="KW-1185">Reference proteome</keyword>
<evidence type="ECO:0000313" key="3">
    <source>
        <dbReference type="Proteomes" id="UP000289930"/>
    </source>
</evidence>
<dbReference type="Proteomes" id="UP000289930">
    <property type="component" value="Segment"/>
</dbReference>
<feature type="compositionally biased region" description="Acidic residues" evidence="1">
    <location>
        <begin position="344"/>
        <end position="382"/>
    </location>
</feature>
<feature type="compositionally biased region" description="Polar residues" evidence="1">
    <location>
        <begin position="470"/>
        <end position="480"/>
    </location>
</feature>
<feature type="compositionally biased region" description="Basic and acidic residues" evidence="1">
    <location>
        <begin position="433"/>
        <end position="445"/>
    </location>
</feature>